<dbReference type="SUPFAM" id="SSF158235">
    <property type="entry name" value="SOCS box-like"/>
    <property type="match status" value="2"/>
</dbReference>
<name>A0A8T0ECL8_ARGBR</name>
<dbReference type="CDD" id="cd03716">
    <property type="entry name" value="SOCS_ASB_like"/>
    <property type="match status" value="1"/>
</dbReference>
<keyword evidence="1" id="KW-0833">Ubl conjugation pathway</keyword>
<dbReference type="AlphaFoldDB" id="A0A8T0ECL8"/>
<keyword evidence="5" id="KW-1185">Reference proteome</keyword>
<reference evidence="4" key="2">
    <citation type="submission" date="2020-06" db="EMBL/GenBank/DDBJ databases">
        <authorList>
            <person name="Sheffer M."/>
        </authorList>
    </citation>
    <scope>NUCLEOTIDE SEQUENCE</scope>
</reference>
<gene>
    <name evidence="4" type="ORF">HNY73_017913</name>
</gene>
<reference evidence="4" key="1">
    <citation type="journal article" date="2020" name="bioRxiv">
        <title>Chromosome-level reference genome of the European wasp spider Argiope bruennichi: a resource for studies on range expansion and evolutionary adaptation.</title>
        <authorList>
            <person name="Sheffer M.M."/>
            <person name="Hoppe A."/>
            <person name="Krehenwinkel H."/>
            <person name="Uhl G."/>
            <person name="Kuss A.W."/>
            <person name="Jensen L."/>
            <person name="Jensen C."/>
            <person name="Gillespie R.G."/>
            <person name="Hoff K.J."/>
            <person name="Prost S."/>
        </authorList>
    </citation>
    <scope>NUCLEOTIDE SEQUENCE</scope>
</reference>
<dbReference type="PANTHER" id="PTHR20966:SF2">
    <property type="entry name" value="ANKYRIN REPEAT AND SOCS BOX PROTEIN 17"/>
    <property type="match status" value="1"/>
</dbReference>
<dbReference type="InterPro" id="IPR036036">
    <property type="entry name" value="SOCS_box-like_dom_sf"/>
</dbReference>
<dbReference type="SMART" id="SM00969">
    <property type="entry name" value="SOCS_box"/>
    <property type="match status" value="2"/>
</dbReference>
<dbReference type="Pfam" id="PF07525">
    <property type="entry name" value="SOCS_box"/>
    <property type="match status" value="2"/>
</dbReference>
<protein>
    <recommendedName>
        <fullName evidence="3">SOCS box domain-containing protein</fullName>
    </recommendedName>
</protein>
<dbReference type="EMBL" id="JABXBU010002228">
    <property type="protein sequence ID" value="KAF8770373.1"/>
    <property type="molecule type" value="Genomic_DNA"/>
</dbReference>
<feature type="domain" description="SOCS box" evidence="3">
    <location>
        <begin position="565"/>
        <end position="614"/>
    </location>
</feature>
<evidence type="ECO:0000256" key="2">
    <source>
        <dbReference type="ARBA" id="ARBA00023043"/>
    </source>
</evidence>
<feature type="domain" description="SOCS box" evidence="3">
    <location>
        <begin position="356"/>
        <end position="411"/>
    </location>
</feature>
<evidence type="ECO:0000313" key="5">
    <source>
        <dbReference type="Proteomes" id="UP000807504"/>
    </source>
</evidence>
<accession>A0A8T0ECL8</accession>
<dbReference type="InterPro" id="IPR001496">
    <property type="entry name" value="SOCS_box"/>
</dbReference>
<organism evidence="4 5">
    <name type="scientific">Argiope bruennichi</name>
    <name type="common">Wasp spider</name>
    <name type="synonym">Aranea bruennichi</name>
    <dbReference type="NCBI Taxonomy" id="94029"/>
    <lineage>
        <taxon>Eukaryota</taxon>
        <taxon>Metazoa</taxon>
        <taxon>Ecdysozoa</taxon>
        <taxon>Arthropoda</taxon>
        <taxon>Chelicerata</taxon>
        <taxon>Arachnida</taxon>
        <taxon>Araneae</taxon>
        <taxon>Araneomorphae</taxon>
        <taxon>Entelegynae</taxon>
        <taxon>Araneoidea</taxon>
        <taxon>Araneidae</taxon>
        <taxon>Argiope</taxon>
    </lineage>
</organism>
<evidence type="ECO:0000256" key="1">
    <source>
        <dbReference type="ARBA" id="ARBA00022786"/>
    </source>
</evidence>
<proteinExistence type="predicted"/>
<dbReference type="CDD" id="cd03587">
    <property type="entry name" value="SOCS"/>
    <property type="match status" value="1"/>
</dbReference>
<sequence length="614" mass="72171">MEKFSSKLEYLVLELTNVAHIVQYSSIVQNSISHLNLEVYDCCIGFERIVAKSYFKTLPSTSIIDKEKNCEESLRRLRNLYYKLHLDMPKETECSLIYGPSSHVLKKSTVGIHLLKIYVPEYFYQRILAEFVKYFFEQCSPTSKFFKWLLKFHEIKAMINWQFHAKIVDHFASCFYLDSTDSQFIQEFLQTFPAVDWIVKYEKPEILQYLLYHVHHNGEDIAASRICGLQLIDICILKRLYLNIGPILRLSRTPVFTTRARDTYMDQILSYRRDINPKALFEHQKWTSVKRSSQLLQIFLIYNSTSRPRLPAASEALRYIWNSTADAFVSLREMYKAFAKVIGSDVVDLYSFYSQAVGKSLVYNEPRSLQHYCRMAIRKVLMHKKQWLPDAVKQTGLPCALQSFVNLEKIDFHRIDNLSTSQDERMGRLIQLGLPRGKRRKAEIAANVERLGRSFSLLKGSCFEAKSHQRRMLFISPSKAAWRLTNHLIGTNKKRDCLLLHLYWSYLNRYRNFAAASKCLRMIWNSLPDSFLNYVEIEVTFGNKGFEPKEIEDIYKFYSNAVGEFNSKAVPRSLRHHCRTVIRRRFWKCRQWIPEGIQQIGLPPMLQLYLNLEA</sequence>
<dbReference type="GO" id="GO:0035556">
    <property type="term" value="P:intracellular signal transduction"/>
    <property type="evidence" value="ECO:0007669"/>
    <property type="project" value="InterPro"/>
</dbReference>
<dbReference type="PROSITE" id="PS50225">
    <property type="entry name" value="SOCS"/>
    <property type="match status" value="2"/>
</dbReference>
<dbReference type="InterPro" id="IPR039147">
    <property type="entry name" value="ASB17"/>
</dbReference>
<dbReference type="Proteomes" id="UP000807504">
    <property type="component" value="Unassembled WGS sequence"/>
</dbReference>
<keyword evidence="2" id="KW-0040">ANK repeat</keyword>
<evidence type="ECO:0000259" key="3">
    <source>
        <dbReference type="PROSITE" id="PS50225"/>
    </source>
</evidence>
<evidence type="ECO:0000313" key="4">
    <source>
        <dbReference type="EMBL" id="KAF8770373.1"/>
    </source>
</evidence>
<comment type="caution">
    <text evidence="4">The sequence shown here is derived from an EMBL/GenBank/DDBJ whole genome shotgun (WGS) entry which is preliminary data.</text>
</comment>
<dbReference type="PANTHER" id="PTHR20966">
    <property type="entry name" value="ANKYRIN REPEAT AND SOCS BOX PROTEIN 17"/>
    <property type="match status" value="1"/>
</dbReference>